<dbReference type="KEGG" id="dsf:UWK_00463"/>
<feature type="transmembrane region" description="Helical" evidence="1">
    <location>
        <begin position="63"/>
        <end position="81"/>
    </location>
</feature>
<evidence type="ECO:0000256" key="1">
    <source>
        <dbReference type="SAM" id="Phobius"/>
    </source>
</evidence>
<dbReference type="OrthoDB" id="2074929at2"/>
<feature type="transmembrane region" description="Helical" evidence="1">
    <location>
        <begin position="37"/>
        <end position="57"/>
    </location>
</feature>
<dbReference type="HOGENOM" id="CLU_1989064_0_0_7"/>
<dbReference type="EMBL" id="CP003985">
    <property type="protein sequence ID" value="AGF77046.1"/>
    <property type="molecule type" value="Genomic_DNA"/>
</dbReference>
<gene>
    <name evidence="2" type="ordered locus">UWK_00463</name>
</gene>
<keyword evidence="1" id="KW-0472">Membrane</keyword>
<protein>
    <submittedName>
        <fullName evidence="2">Uncharacterized protein</fullName>
    </submittedName>
</protein>
<sequence length="125" mass="13861">MKRPTGFTVISLILGWFAIGAFANGAMQLNAEHGSKIMAILAFSYGVTALASTVGLWKFKKWAYHSFLVWSLIVVATMLNLQFGMYGMYRAPFIAFLGFSVFILALLTFAVLYIKKNLTNTTQTS</sequence>
<keyword evidence="1" id="KW-1133">Transmembrane helix</keyword>
<name>M1PKP6_DESSD</name>
<keyword evidence="3" id="KW-1185">Reference proteome</keyword>
<proteinExistence type="predicted"/>
<dbReference type="Proteomes" id="UP000011721">
    <property type="component" value="Chromosome"/>
</dbReference>
<organism evidence="2 3">
    <name type="scientific">Desulfocapsa sulfexigens (strain DSM 10523 / SB164P1)</name>
    <dbReference type="NCBI Taxonomy" id="1167006"/>
    <lineage>
        <taxon>Bacteria</taxon>
        <taxon>Pseudomonadati</taxon>
        <taxon>Thermodesulfobacteriota</taxon>
        <taxon>Desulfobulbia</taxon>
        <taxon>Desulfobulbales</taxon>
        <taxon>Desulfocapsaceae</taxon>
        <taxon>Desulfocapsa</taxon>
    </lineage>
</organism>
<feature type="transmembrane region" description="Helical" evidence="1">
    <location>
        <begin position="93"/>
        <end position="114"/>
    </location>
</feature>
<keyword evidence="1" id="KW-0812">Transmembrane</keyword>
<evidence type="ECO:0000313" key="3">
    <source>
        <dbReference type="Proteomes" id="UP000011721"/>
    </source>
</evidence>
<dbReference type="AlphaFoldDB" id="M1PKP6"/>
<dbReference type="RefSeq" id="WP_015402744.1">
    <property type="nucleotide sequence ID" value="NC_020304.1"/>
</dbReference>
<evidence type="ECO:0000313" key="2">
    <source>
        <dbReference type="EMBL" id="AGF77046.1"/>
    </source>
</evidence>
<feature type="transmembrane region" description="Helical" evidence="1">
    <location>
        <begin position="6"/>
        <end position="25"/>
    </location>
</feature>
<reference evidence="3" key="1">
    <citation type="journal article" date="2013" name="Stand. Genomic Sci.">
        <title>Complete genome sequence of Desulfocapsa sulfexigens, a marine deltaproteobacterium specialized in disproportionating inorganic sulfur compounds.</title>
        <authorList>
            <person name="Finster K.W."/>
            <person name="Kjeldsen K.U."/>
            <person name="Kube M."/>
            <person name="Reinhardt R."/>
            <person name="Mussmann M."/>
            <person name="Amann R."/>
            <person name="Schreiber L."/>
        </authorList>
    </citation>
    <scope>NUCLEOTIDE SEQUENCE [LARGE SCALE GENOMIC DNA]</scope>
    <source>
        <strain evidence="3">DSM 10523 / SB164P1</strain>
    </source>
</reference>
<accession>M1PKP6</accession>